<keyword evidence="4" id="KW-1185">Reference proteome</keyword>
<sequence>AAFQSLGQFISTFASPSSNVGQYFRDEGEWSGSQTHSSETDNERSLARSRLFHRFSTNADAAPETPAVCPQQEHDSHDPSACEEQDAADVAEEGGGEQTAEVLSADESCCGAADSQKCLPEETPPSPEPGEEQDPPAAAQNIPEQELFNSFHYWRTPIPQIDLDLELLEEKKRPATPALGRKQLEELIENLEPHIDDPDVKGERSRHAEFRRL</sequence>
<evidence type="ECO:0000259" key="2">
    <source>
        <dbReference type="Pfam" id="PF15017"/>
    </source>
</evidence>
<evidence type="ECO:0000313" key="3">
    <source>
        <dbReference type="EMBL" id="KAL0156010.1"/>
    </source>
</evidence>
<dbReference type="EMBL" id="JAMKFB020000024">
    <property type="protein sequence ID" value="KAL0156010.1"/>
    <property type="molecule type" value="Genomic_DNA"/>
</dbReference>
<name>A0ABD0N2N7_CIRMR</name>
<protein>
    <recommendedName>
        <fullName evidence="2">Putative WW-binding domain-containing protein</fullName>
    </recommendedName>
</protein>
<dbReference type="Pfam" id="PF15017">
    <property type="entry name" value="WRNPLPNID"/>
    <property type="match status" value="1"/>
</dbReference>
<proteinExistence type="predicted"/>
<dbReference type="InterPro" id="IPR033461">
    <property type="entry name" value="WRNPLPNID"/>
</dbReference>
<reference evidence="3 4" key="1">
    <citation type="submission" date="2024-05" db="EMBL/GenBank/DDBJ databases">
        <title>Genome sequencing and assembly of Indian major carp, Cirrhinus mrigala (Hamilton, 1822).</title>
        <authorList>
            <person name="Mohindra V."/>
            <person name="Chowdhury L.M."/>
            <person name="Lal K."/>
            <person name="Jena J.K."/>
        </authorList>
    </citation>
    <scope>NUCLEOTIDE SEQUENCE [LARGE SCALE GENOMIC DNA]</scope>
    <source>
        <strain evidence="3">CM1030</strain>
        <tissue evidence="3">Blood</tissue>
    </source>
</reference>
<feature type="compositionally biased region" description="Acidic residues" evidence="1">
    <location>
        <begin position="81"/>
        <end position="95"/>
    </location>
</feature>
<organism evidence="3 4">
    <name type="scientific">Cirrhinus mrigala</name>
    <name type="common">Mrigala</name>
    <dbReference type="NCBI Taxonomy" id="683832"/>
    <lineage>
        <taxon>Eukaryota</taxon>
        <taxon>Metazoa</taxon>
        <taxon>Chordata</taxon>
        <taxon>Craniata</taxon>
        <taxon>Vertebrata</taxon>
        <taxon>Euteleostomi</taxon>
        <taxon>Actinopterygii</taxon>
        <taxon>Neopterygii</taxon>
        <taxon>Teleostei</taxon>
        <taxon>Ostariophysi</taxon>
        <taxon>Cypriniformes</taxon>
        <taxon>Cyprinidae</taxon>
        <taxon>Labeoninae</taxon>
        <taxon>Labeonini</taxon>
        <taxon>Cirrhinus</taxon>
    </lineage>
</organism>
<gene>
    <name evidence="3" type="ORF">M9458_047256</name>
</gene>
<feature type="compositionally biased region" description="Basic and acidic residues" evidence="1">
    <location>
        <begin position="191"/>
        <end position="213"/>
    </location>
</feature>
<dbReference type="Proteomes" id="UP001529510">
    <property type="component" value="Unassembled WGS sequence"/>
</dbReference>
<feature type="non-terminal residue" evidence="3">
    <location>
        <position position="1"/>
    </location>
</feature>
<evidence type="ECO:0000313" key="4">
    <source>
        <dbReference type="Proteomes" id="UP001529510"/>
    </source>
</evidence>
<feature type="domain" description="Putative WW-binding" evidence="2">
    <location>
        <begin position="148"/>
        <end position="183"/>
    </location>
</feature>
<comment type="caution">
    <text evidence="3">The sequence shown here is derived from an EMBL/GenBank/DDBJ whole genome shotgun (WGS) entry which is preliminary data.</text>
</comment>
<evidence type="ECO:0000256" key="1">
    <source>
        <dbReference type="SAM" id="MobiDB-lite"/>
    </source>
</evidence>
<dbReference type="AlphaFoldDB" id="A0ABD0N2N7"/>
<feature type="region of interest" description="Disordered" evidence="1">
    <location>
        <begin position="190"/>
        <end position="213"/>
    </location>
</feature>
<accession>A0ABD0N2N7</accession>
<feature type="region of interest" description="Disordered" evidence="1">
    <location>
        <begin position="17"/>
        <end position="141"/>
    </location>
</feature>